<gene>
    <name evidence="3" type="ORF">DAI18_14050</name>
</gene>
<dbReference type="PANTHER" id="PTHR11138">
    <property type="entry name" value="METHIONYL-TRNA FORMYLTRANSFERASE"/>
    <property type="match status" value="1"/>
</dbReference>
<dbReference type="SUPFAM" id="SSF50486">
    <property type="entry name" value="FMT C-terminal domain-like"/>
    <property type="match status" value="1"/>
</dbReference>
<feature type="domain" description="Formyl transferase N-terminal" evidence="1">
    <location>
        <begin position="23"/>
        <end position="177"/>
    </location>
</feature>
<reference evidence="3 4" key="1">
    <citation type="submission" date="2018-04" db="EMBL/GenBank/DDBJ databases">
        <title>Denitrifier Microvirgula.</title>
        <authorList>
            <person name="Anderson E."/>
            <person name="Jang J."/>
            <person name="Ishii S."/>
        </authorList>
    </citation>
    <scope>NUCLEOTIDE SEQUENCE [LARGE SCALE GENOMIC DNA]</scope>
    <source>
        <strain evidence="3 4">BE2.4</strain>
    </source>
</reference>
<dbReference type="Pfam" id="PF00551">
    <property type="entry name" value="Formyl_trans_N"/>
    <property type="match status" value="1"/>
</dbReference>
<feature type="domain" description="Formyl transferase C-terminal" evidence="2">
    <location>
        <begin position="205"/>
        <end position="298"/>
    </location>
</feature>
<keyword evidence="4" id="KW-1185">Reference proteome</keyword>
<dbReference type="InterPro" id="IPR011034">
    <property type="entry name" value="Formyl_transferase-like_C_sf"/>
</dbReference>
<sequence length="310" mass="33440">MMTRAVVFAYHDVGVRCLKTLLSHGIDVALVVTHRDRADENIWFASVADTAADYGIEVITPDDPDTPEVLDRVRAAHPDLLFSFYYRHLLGTALLDSAPLGAFNMHGSLLPAYRGRVPVNWALIHGETETGATLHAMTSKPDNGAIVDQMAVPILCDDDAADVFAKITVAAEIVLSRSLPALAAGRATLTAQDLSRGGYFGGRRPEDGHLDPAWDAARLHNFIRALTRPFPGAFASLAGRQLRIWRSFRAPFPVGVPRPACASLMAAGGTLWLLAANGQALRLTDAELDGQPLDAAAFHTLFDQQTLELA</sequence>
<dbReference type="InterPro" id="IPR002376">
    <property type="entry name" value="Formyl_transf_N"/>
</dbReference>
<dbReference type="EMBL" id="CP028519">
    <property type="protein sequence ID" value="AVY95040.1"/>
    <property type="molecule type" value="Genomic_DNA"/>
</dbReference>
<evidence type="ECO:0000259" key="1">
    <source>
        <dbReference type="Pfam" id="PF00551"/>
    </source>
</evidence>
<accession>A0A2S0PCD0</accession>
<evidence type="ECO:0000259" key="2">
    <source>
        <dbReference type="Pfam" id="PF02911"/>
    </source>
</evidence>
<dbReference type="InterPro" id="IPR036477">
    <property type="entry name" value="Formyl_transf_N_sf"/>
</dbReference>
<dbReference type="STRING" id="1122240.GCA_000620105_01478"/>
<dbReference type="NCBIfam" id="NF005414">
    <property type="entry name" value="PRK06988.1"/>
    <property type="match status" value="1"/>
</dbReference>
<dbReference type="OrthoDB" id="9802815at2"/>
<dbReference type="AlphaFoldDB" id="A0A2S0PCD0"/>
<dbReference type="SUPFAM" id="SSF53328">
    <property type="entry name" value="Formyltransferase"/>
    <property type="match status" value="1"/>
</dbReference>
<keyword evidence="3" id="KW-0808">Transferase</keyword>
<dbReference type="KEGG" id="maer:DAI18_14050"/>
<dbReference type="InterPro" id="IPR005793">
    <property type="entry name" value="Formyl_trans_C"/>
</dbReference>
<dbReference type="PANTHER" id="PTHR11138:SF5">
    <property type="entry name" value="METHIONYL-TRNA FORMYLTRANSFERASE, MITOCHONDRIAL"/>
    <property type="match status" value="1"/>
</dbReference>
<organism evidence="3 4">
    <name type="scientific">Microvirgula aerodenitrificans</name>
    <dbReference type="NCBI Taxonomy" id="57480"/>
    <lineage>
        <taxon>Bacteria</taxon>
        <taxon>Pseudomonadati</taxon>
        <taxon>Pseudomonadota</taxon>
        <taxon>Betaproteobacteria</taxon>
        <taxon>Neisseriales</taxon>
        <taxon>Aquaspirillaceae</taxon>
        <taxon>Microvirgula</taxon>
    </lineage>
</organism>
<name>A0A2S0PCD0_9NEIS</name>
<dbReference type="Pfam" id="PF02911">
    <property type="entry name" value="Formyl_trans_C"/>
    <property type="match status" value="1"/>
</dbReference>
<dbReference type="Proteomes" id="UP000244173">
    <property type="component" value="Chromosome"/>
</dbReference>
<dbReference type="Gene3D" id="3.40.50.12230">
    <property type="match status" value="1"/>
</dbReference>
<dbReference type="GO" id="GO:0004479">
    <property type="term" value="F:methionyl-tRNA formyltransferase activity"/>
    <property type="evidence" value="ECO:0007669"/>
    <property type="project" value="TreeGrafter"/>
</dbReference>
<dbReference type="GO" id="GO:0005829">
    <property type="term" value="C:cytosol"/>
    <property type="evidence" value="ECO:0007669"/>
    <property type="project" value="TreeGrafter"/>
</dbReference>
<protein>
    <submittedName>
        <fullName evidence="3">Formyltransferase</fullName>
    </submittedName>
</protein>
<evidence type="ECO:0000313" key="4">
    <source>
        <dbReference type="Proteomes" id="UP000244173"/>
    </source>
</evidence>
<evidence type="ECO:0000313" key="3">
    <source>
        <dbReference type="EMBL" id="AVY95040.1"/>
    </source>
</evidence>
<proteinExistence type="predicted"/>